<sequence length="68" mass="7312">MGMLISLMIIGILIGLGFMFGLLSVNRMKGGFKGLIAPDSSSITCHHCGEKLKRGKGQTVCPNCYRPL</sequence>
<dbReference type="RefSeq" id="WP_160914497.1">
    <property type="nucleotide sequence ID" value="NZ_WMFA01000004.1"/>
</dbReference>
<dbReference type="EMBL" id="WMFA01000004">
    <property type="protein sequence ID" value="MYL71650.1"/>
    <property type="molecule type" value="Genomic_DNA"/>
</dbReference>
<feature type="transmembrane region" description="Helical" evidence="1">
    <location>
        <begin position="6"/>
        <end position="25"/>
    </location>
</feature>
<keyword evidence="1" id="KW-0812">Transmembrane</keyword>
<evidence type="ECO:0000256" key="1">
    <source>
        <dbReference type="SAM" id="Phobius"/>
    </source>
</evidence>
<keyword evidence="1" id="KW-1133">Transmembrane helix</keyword>
<evidence type="ECO:0000313" key="3">
    <source>
        <dbReference type="Proteomes" id="UP000450457"/>
    </source>
</evidence>
<proteinExistence type="predicted"/>
<organism evidence="2 3">
    <name type="scientific">Halobacillus litoralis</name>
    <dbReference type="NCBI Taxonomy" id="45668"/>
    <lineage>
        <taxon>Bacteria</taxon>
        <taxon>Bacillati</taxon>
        <taxon>Bacillota</taxon>
        <taxon>Bacilli</taxon>
        <taxon>Bacillales</taxon>
        <taxon>Bacillaceae</taxon>
        <taxon>Halobacillus</taxon>
    </lineage>
</organism>
<evidence type="ECO:0000313" key="2">
    <source>
        <dbReference type="EMBL" id="MYL71650.1"/>
    </source>
</evidence>
<gene>
    <name evidence="2" type="ORF">GLW00_12350</name>
</gene>
<comment type="caution">
    <text evidence="2">The sequence shown here is derived from an EMBL/GenBank/DDBJ whole genome shotgun (WGS) entry which is preliminary data.</text>
</comment>
<dbReference type="Proteomes" id="UP000450457">
    <property type="component" value="Unassembled WGS sequence"/>
</dbReference>
<name>A0A845FCI5_9BACI</name>
<dbReference type="AlphaFoldDB" id="A0A845FCI5"/>
<accession>A0A845FCI5</accession>
<reference evidence="2 3" key="1">
    <citation type="submission" date="2019-11" db="EMBL/GenBank/DDBJ databases">
        <title>Genome sequences of 17 halophilic strains isolated from different environments.</title>
        <authorList>
            <person name="Furrow R.E."/>
        </authorList>
    </citation>
    <scope>NUCLEOTIDE SEQUENCE [LARGE SCALE GENOMIC DNA]</scope>
    <source>
        <strain evidence="2 3">SL-4</strain>
    </source>
</reference>
<dbReference type="GeneID" id="78007795"/>
<dbReference type="OrthoDB" id="2355938at2"/>
<protein>
    <submittedName>
        <fullName evidence="2">Uncharacterized protein</fullName>
    </submittedName>
</protein>
<keyword evidence="1" id="KW-0472">Membrane</keyword>